<dbReference type="RefSeq" id="WP_145074001.1">
    <property type="nucleotide sequence ID" value="NZ_CP036298.1"/>
</dbReference>
<evidence type="ECO:0000313" key="2">
    <source>
        <dbReference type="Proteomes" id="UP000318017"/>
    </source>
</evidence>
<dbReference type="OrthoDB" id="286488at2"/>
<dbReference type="AlphaFoldDB" id="A0A518G1I5"/>
<evidence type="ECO:0008006" key="3">
    <source>
        <dbReference type="Google" id="ProtNLM"/>
    </source>
</evidence>
<gene>
    <name evidence="1" type="ORF">Q31a_07310</name>
</gene>
<reference evidence="1 2" key="1">
    <citation type="submission" date="2019-02" db="EMBL/GenBank/DDBJ databases">
        <title>Deep-cultivation of Planctomycetes and their phenomic and genomic characterization uncovers novel biology.</title>
        <authorList>
            <person name="Wiegand S."/>
            <person name="Jogler M."/>
            <person name="Boedeker C."/>
            <person name="Pinto D."/>
            <person name="Vollmers J."/>
            <person name="Rivas-Marin E."/>
            <person name="Kohn T."/>
            <person name="Peeters S.H."/>
            <person name="Heuer A."/>
            <person name="Rast P."/>
            <person name="Oberbeckmann S."/>
            <person name="Bunk B."/>
            <person name="Jeske O."/>
            <person name="Meyerdierks A."/>
            <person name="Storesund J.E."/>
            <person name="Kallscheuer N."/>
            <person name="Luecker S."/>
            <person name="Lage O.M."/>
            <person name="Pohl T."/>
            <person name="Merkel B.J."/>
            <person name="Hornburger P."/>
            <person name="Mueller R.-W."/>
            <person name="Bruemmer F."/>
            <person name="Labrenz M."/>
            <person name="Spormann A.M."/>
            <person name="Op den Camp H."/>
            <person name="Overmann J."/>
            <person name="Amann R."/>
            <person name="Jetten M.S.M."/>
            <person name="Mascher T."/>
            <person name="Medema M.H."/>
            <person name="Devos D.P."/>
            <person name="Kaster A.-K."/>
            <person name="Ovreas L."/>
            <person name="Rohde M."/>
            <person name="Galperin M.Y."/>
            <person name="Jogler C."/>
        </authorList>
    </citation>
    <scope>NUCLEOTIDE SEQUENCE [LARGE SCALE GENOMIC DNA]</scope>
    <source>
        <strain evidence="1 2">Q31a</strain>
    </source>
</reference>
<name>A0A518G1I5_9BACT</name>
<keyword evidence="2" id="KW-1185">Reference proteome</keyword>
<dbReference type="Proteomes" id="UP000318017">
    <property type="component" value="Chromosome"/>
</dbReference>
<dbReference type="EMBL" id="CP036298">
    <property type="protein sequence ID" value="QDV22446.1"/>
    <property type="molecule type" value="Genomic_DNA"/>
</dbReference>
<dbReference type="KEGG" id="ahel:Q31a_07310"/>
<protein>
    <recommendedName>
        <fullName evidence="3">N-acetyltransferase domain-containing protein</fullName>
    </recommendedName>
</protein>
<sequence>MDLAASQADARPRGLLSDLGVAGIGLRSVKNIAADHELLRARRSGKIIVEYGRLRSVCGRWWPHCGNMMQVLWDMNFRPVCRDRCELYYHIPWGAPGFITLSYVHSGPATSMGTLYAGALVLDEIARLKQSQAIVCHVTNDRISDRILTRWGWQQHCLDWAGRHFIKRFYGKYPAVSSHWSERLTFGR</sequence>
<organism evidence="1 2">
    <name type="scientific">Aureliella helgolandensis</name>
    <dbReference type="NCBI Taxonomy" id="2527968"/>
    <lineage>
        <taxon>Bacteria</taxon>
        <taxon>Pseudomonadati</taxon>
        <taxon>Planctomycetota</taxon>
        <taxon>Planctomycetia</taxon>
        <taxon>Pirellulales</taxon>
        <taxon>Pirellulaceae</taxon>
        <taxon>Aureliella</taxon>
    </lineage>
</organism>
<evidence type="ECO:0000313" key="1">
    <source>
        <dbReference type="EMBL" id="QDV22446.1"/>
    </source>
</evidence>
<proteinExistence type="predicted"/>
<accession>A0A518G1I5</accession>